<evidence type="ECO:0000313" key="7">
    <source>
        <dbReference type="EMBL" id="GBF07260.1"/>
    </source>
</evidence>
<gene>
    <name evidence="7" type="ORF">DAERI_130090</name>
</gene>
<comment type="similarity">
    <text evidence="1">Belongs to the cytochrome P450 family.</text>
</comment>
<keyword evidence="6" id="KW-0503">Monooxygenase</keyword>
<dbReference type="PRINTS" id="PR00385">
    <property type="entry name" value="P450"/>
</dbReference>
<dbReference type="GO" id="GO:0016705">
    <property type="term" value="F:oxidoreductase activity, acting on paired donors, with incorporation or reduction of molecular oxygen"/>
    <property type="evidence" value="ECO:0007669"/>
    <property type="project" value="InterPro"/>
</dbReference>
<keyword evidence="2" id="KW-0349">Heme</keyword>
<dbReference type="Pfam" id="PF00067">
    <property type="entry name" value="p450"/>
    <property type="match status" value="1"/>
</dbReference>
<evidence type="ECO:0000256" key="2">
    <source>
        <dbReference type="ARBA" id="ARBA00022617"/>
    </source>
</evidence>
<dbReference type="InterPro" id="IPR002397">
    <property type="entry name" value="Cyt_P450_B"/>
</dbReference>
<dbReference type="GO" id="GO:0020037">
    <property type="term" value="F:heme binding"/>
    <property type="evidence" value="ECO:0007669"/>
    <property type="project" value="InterPro"/>
</dbReference>
<keyword evidence="4" id="KW-0560">Oxidoreductase</keyword>
<evidence type="ECO:0000256" key="1">
    <source>
        <dbReference type="ARBA" id="ARBA00010617"/>
    </source>
</evidence>
<dbReference type="Proteomes" id="UP000236569">
    <property type="component" value="Unassembled WGS sequence"/>
</dbReference>
<dbReference type="RefSeq" id="WP_103130584.1">
    <property type="nucleotide sequence ID" value="NZ_BFAG01000013.1"/>
</dbReference>
<keyword evidence="8" id="KW-1185">Reference proteome</keyword>
<dbReference type="PANTHER" id="PTHR46696:SF1">
    <property type="entry name" value="CYTOCHROME P450 YJIB-RELATED"/>
    <property type="match status" value="1"/>
</dbReference>
<evidence type="ECO:0000256" key="6">
    <source>
        <dbReference type="ARBA" id="ARBA00023033"/>
    </source>
</evidence>
<dbReference type="GO" id="GO:0005506">
    <property type="term" value="F:iron ion binding"/>
    <property type="evidence" value="ECO:0007669"/>
    <property type="project" value="InterPro"/>
</dbReference>
<dbReference type="PRINTS" id="PR00359">
    <property type="entry name" value="BP450"/>
</dbReference>
<name>A0A2I9D9J7_9DEIO</name>
<evidence type="ECO:0000256" key="4">
    <source>
        <dbReference type="ARBA" id="ARBA00023002"/>
    </source>
</evidence>
<evidence type="ECO:0000313" key="8">
    <source>
        <dbReference type="Proteomes" id="UP000236569"/>
    </source>
</evidence>
<dbReference type="PANTHER" id="PTHR46696">
    <property type="entry name" value="P450, PUTATIVE (EUROFUNG)-RELATED"/>
    <property type="match status" value="1"/>
</dbReference>
<proteinExistence type="inferred from homology"/>
<evidence type="ECO:0000256" key="3">
    <source>
        <dbReference type="ARBA" id="ARBA00022723"/>
    </source>
</evidence>
<dbReference type="SUPFAM" id="SSF48264">
    <property type="entry name" value="Cytochrome P450"/>
    <property type="match status" value="1"/>
</dbReference>
<dbReference type="FunFam" id="1.10.630.10:FF:000018">
    <property type="entry name" value="Cytochrome P450 monooxygenase"/>
    <property type="match status" value="1"/>
</dbReference>
<dbReference type="GO" id="GO:0004497">
    <property type="term" value="F:monooxygenase activity"/>
    <property type="evidence" value="ECO:0007669"/>
    <property type="project" value="UniProtKB-KW"/>
</dbReference>
<organism evidence="7 8">
    <name type="scientific">Deinococcus aerius</name>
    <dbReference type="NCBI Taxonomy" id="200253"/>
    <lineage>
        <taxon>Bacteria</taxon>
        <taxon>Thermotogati</taxon>
        <taxon>Deinococcota</taxon>
        <taxon>Deinococci</taxon>
        <taxon>Deinococcales</taxon>
        <taxon>Deinococcaceae</taxon>
        <taxon>Deinococcus</taxon>
    </lineage>
</organism>
<sequence length="407" mass="43742">MTTADRAALLGGYWQGEHLADPPAYLDRVRAVSPVLYDPGVGFALLTGHPEVSAALKSPHVRTGKYEGGPEIYSTASYALMSPMMLFNDGASHTRLRSLAQRAFTPRVLEESREFISGLTDELLDRAARHAADNGGEVDAVAALAVPLPVTVIVQMLGLSGTDADRFKTWAGSVADLLGGLNVTPERWAQVEADAAAMLSYFRTLADDLRAHPQPGLLSALAAAEDEGGRLSGQELLANAVLLLVAGHETTSNLISGSLLALHEWPEQRVWLAEDPQARAANAVEELLRFTSPVQSTGRFTTAPLTLGGVEFPAGLHLSISLAGANRDPRVYEDPHTLDLARENARTHLSFAAGAHYCLGASLARMEAAIFLTRFLGRFPGYGVPEQPLAYLPNFTLRGLRELRLHL</sequence>
<dbReference type="EMBL" id="BFAG01000013">
    <property type="protein sequence ID" value="GBF07260.1"/>
    <property type="molecule type" value="Genomic_DNA"/>
</dbReference>
<protein>
    <submittedName>
        <fullName evidence="7">Cytochrome P450</fullName>
    </submittedName>
</protein>
<dbReference type="CDD" id="cd20625">
    <property type="entry name" value="CYP164-like"/>
    <property type="match status" value="1"/>
</dbReference>
<evidence type="ECO:0000256" key="5">
    <source>
        <dbReference type="ARBA" id="ARBA00023004"/>
    </source>
</evidence>
<dbReference type="Gene3D" id="1.10.630.10">
    <property type="entry name" value="Cytochrome P450"/>
    <property type="match status" value="1"/>
</dbReference>
<accession>A0A2I9D9J7</accession>
<keyword evidence="3" id="KW-0479">Metal-binding</keyword>
<dbReference type="InterPro" id="IPR036396">
    <property type="entry name" value="Cyt_P450_sf"/>
</dbReference>
<reference evidence="8" key="1">
    <citation type="submission" date="2018-01" db="EMBL/GenBank/DDBJ databases">
        <title>Draft Genome Sequence of the Radioresistant Bacterium Deinococcus aerius TR0125, Isolated from the Higher Atmosphere above Japan.</title>
        <authorList>
            <person name="Satoh K."/>
            <person name="Arai H."/>
            <person name="Sanzen T."/>
            <person name="Kawaguchi Y."/>
            <person name="Hayashi H."/>
            <person name="Yokobori S."/>
            <person name="Yamagishi A."/>
            <person name="Oono Y."/>
            <person name="Narumi I."/>
        </authorList>
    </citation>
    <scope>NUCLEOTIDE SEQUENCE [LARGE SCALE GENOMIC DNA]</scope>
    <source>
        <strain evidence="8">TR0125</strain>
    </source>
</reference>
<dbReference type="AlphaFoldDB" id="A0A2I9D9J7"/>
<dbReference type="InterPro" id="IPR001128">
    <property type="entry name" value="Cyt_P450"/>
</dbReference>
<keyword evidence="5" id="KW-0408">Iron</keyword>
<dbReference type="OrthoDB" id="9801155at2"/>
<comment type="caution">
    <text evidence="7">The sequence shown here is derived from an EMBL/GenBank/DDBJ whole genome shotgun (WGS) entry which is preliminary data.</text>
</comment>